<protein>
    <submittedName>
        <fullName evidence="2">Uncharacterized protein</fullName>
    </submittedName>
</protein>
<gene>
    <name evidence="2" type="ORF">ILYODFUR_004379</name>
</gene>
<keyword evidence="1" id="KW-1133">Transmembrane helix</keyword>
<feature type="transmembrane region" description="Helical" evidence="1">
    <location>
        <begin position="22"/>
        <end position="43"/>
    </location>
</feature>
<evidence type="ECO:0000313" key="2">
    <source>
        <dbReference type="EMBL" id="MEQ2220335.1"/>
    </source>
</evidence>
<keyword evidence="1" id="KW-0472">Membrane</keyword>
<keyword evidence="3" id="KW-1185">Reference proteome</keyword>
<sequence>MAEKVSCPVVFSPDIGTCKSNWFANLKCLFFICGSSITLLLFVKKWWLFFCSQTHTANHAHGQAVNSSVFTSHFGCAHPKQELLPCRYRKASPGPEKLQNGLS</sequence>
<keyword evidence="1" id="KW-0812">Transmembrane</keyword>
<proteinExistence type="predicted"/>
<comment type="caution">
    <text evidence="2">The sequence shown here is derived from an EMBL/GenBank/DDBJ whole genome shotgun (WGS) entry which is preliminary data.</text>
</comment>
<name>A0ABV0SIE2_9TELE</name>
<dbReference type="Proteomes" id="UP001482620">
    <property type="component" value="Unassembled WGS sequence"/>
</dbReference>
<reference evidence="2 3" key="1">
    <citation type="submission" date="2021-06" db="EMBL/GenBank/DDBJ databases">
        <authorList>
            <person name="Palmer J.M."/>
        </authorList>
    </citation>
    <scope>NUCLEOTIDE SEQUENCE [LARGE SCALE GENOMIC DNA]</scope>
    <source>
        <strain evidence="3">if_2019</strain>
        <tissue evidence="2">Muscle</tissue>
    </source>
</reference>
<organism evidence="2 3">
    <name type="scientific">Ilyodon furcidens</name>
    <name type="common">goldbreast splitfin</name>
    <dbReference type="NCBI Taxonomy" id="33524"/>
    <lineage>
        <taxon>Eukaryota</taxon>
        <taxon>Metazoa</taxon>
        <taxon>Chordata</taxon>
        <taxon>Craniata</taxon>
        <taxon>Vertebrata</taxon>
        <taxon>Euteleostomi</taxon>
        <taxon>Actinopterygii</taxon>
        <taxon>Neopterygii</taxon>
        <taxon>Teleostei</taxon>
        <taxon>Neoteleostei</taxon>
        <taxon>Acanthomorphata</taxon>
        <taxon>Ovalentaria</taxon>
        <taxon>Atherinomorphae</taxon>
        <taxon>Cyprinodontiformes</taxon>
        <taxon>Goodeidae</taxon>
        <taxon>Ilyodon</taxon>
    </lineage>
</organism>
<evidence type="ECO:0000313" key="3">
    <source>
        <dbReference type="Proteomes" id="UP001482620"/>
    </source>
</evidence>
<accession>A0ABV0SIE2</accession>
<dbReference type="EMBL" id="JAHRIQ010000239">
    <property type="protein sequence ID" value="MEQ2220335.1"/>
    <property type="molecule type" value="Genomic_DNA"/>
</dbReference>
<evidence type="ECO:0000256" key="1">
    <source>
        <dbReference type="SAM" id="Phobius"/>
    </source>
</evidence>